<evidence type="ECO:0000256" key="3">
    <source>
        <dbReference type="ARBA" id="ARBA00023125"/>
    </source>
</evidence>
<sequence length="306" mass="33206">MNPRLTLAQLRMFVATAETGGFGAAAAELNMSQSTISEAVKGLERTLGTLVFRRTSGGIQLTAAGDVALNYARTALEAASDLERAVKDMSALHLTGTLTVATYRSLGVHLLTPILGFLRSTHPLLEVKVMDAELDGESGQRFIREGQVDVGLIQLTESNDLLTWPLLDDEYWAVFPIRRGKRPVQWSELREQPLLLPPDSSCYTAIRAHLATHLGQEYSVLEIADDDVIFSMVEHGLGLTVMPRLATLPLRDGLVALPLPNPVHRSIGVAVKPGRAGLPHIQAFLKAMQAHKTAVTLPTPLQLKSS</sequence>
<dbReference type="InterPro" id="IPR005119">
    <property type="entry name" value="LysR_subst-bd"/>
</dbReference>
<dbReference type="Gene3D" id="1.10.10.10">
    <property type="entry name" value="Winged helix-like DNA-binding domain superfamily/Winged helix DNA-binding domain"/>
    <property type="match status" value="1"/>
</dbReference>
<dbReference type="EMBL" id="FWWU01000008">
    <property type="protein sequence ID" value="SMB85832.1"/>
    <property type="molecule type" value="Genomic_DNA"/>
</dbReference>
<dbReference type="GO" id="GO:0032993">
    <property type="term" value="C:protein-DNA complex"/>
    <property type="evidence" value="ECO:0007669"/>
    <property type="project" value="TreeGrafter"/>
</dbReference>
<keyword evidence="2" id="KW-0805">Transcription regulation</keyword>
<evidence type="ECO:0000313" key="7">
    <source>
        <dbReference type="Proteomes" id="UP000192582"/>
    </source>
</evidence>
<dbReference type="Pfam" id="PF03466">
    <property type="entry name" value="LysR_substrate"/>
    <property type="match status" value="1"/>
</dbReference>
<dbReference type="CDD" id="cd05466">
    <property type="entry name" value="PBP2_LTTR_substrate"/>
    <property type="match status" value="1"/>
</dbReference>
<dbReference type="SUPFAM" id="SSF46785">
    <property type="entry name" value="Winged helix' DNA-binding domain"/>
    <property type="match status" value="1"/>
</dbReference>
<gene>
    <name evidence="6" type="ORF">SAMN00790413_03559</name>
</gene>
<evidence type="ECO:0000313" key="6">
    <source>
        <dbReference type="EMBL" id="SMB85832.1"/>
    </source>
</evidence>
<dbReference type="FunFam" id="1.10.10.10:FF:000001">
    <property type="entry name" value="LysR family transcriptional regulator"/>
    <property type="match status" value="1"/>
</dbReference>
<dbReference type="Pfam" id="PF00126">
    <property type="entry name" value="HTH_1"/>
    <property type="match status" value="1"/>
</dbReference>
<evidence type="ECO:0000256" key="1">
    <source>
        <dbReference type="ARBA" id="ARBA00009437"/>
    </source>
</evidence>
<accession>A0A1W1UXM8</accession>
<dbReference type="RefSeq" id="WP_084047479.1">
    <property type="nucleotide sequence ID" value="NZ_FWWU01000008.1"/>
</dbReference>
<dbReference type="InterPro" id="IPR000847">
    <property type="entry name" value="LysR_HTH_N"/>
</dbReference>
<evidence type="ECO:0000256" key="4">
    <source>
        <dbReference type="ARBA" id="ARBA00023163"/>
    </source>
</evidence>
<keyword evidence="3" id="KW-0238">DNA-binding</keyword>
<dbReference type="Gene3D" id="3.40.190.10">
    <property type="entry name" value="Periplasmic binding protein-like II"/>
    <property type="match status" value="2"/>
</dbReference>
<comment type="similarity">
    <text evidence="1">Belongs to the LysR transcriptional regulatory family.</text>
</comment>
<dbReference type="PANTHER" id="PTHR30346">
    <property type="entry name" value="TRANSCRIPTIONAL DUAL REGULATOR HCAR-RELATED"/>
    <property type="match status" value="1"/>
</dbReference>
<proteinExistence type="inferred from homology"/>
<dbReference type="GO" id="GO:0003677">
    <property type="term" value="F:DNA binding"/>
    <property type="evidence" value="ECO:0007669"/>
    <property type="project" value="UniProtKB-KW"/>
</dbReference>
<keyword evidence="4" id="KW-0804">Transcription</keyword>
<feature type="domain" description="HTH lysR-type" evidence="5">
    <location>
        <begin position="5"/>
        <end position="62"/>
    </location>
</feature>
<dbReference type="Proteomes" id="UP000192582">
    <property type="component" value="Unassembled WGS sequence"/>
</dbReference>
<dbReference type="PROSITE" id="PS50931">
    <property type="entry name" value="HTH_LYSR"/>
    <property type="match status" value="1"/>
</dbReference>
<keyword evidence="7" id="KW-1185">Reference proteome</keyword>
<dbReference type="OrthoDB" id="8751315at2"/>
<name>A0A1W1UXM8_9DEIO</name>
<dbReference type="GO" id="GO:0003700">
    <property type="term" value="F:DNA-binding transcription factor activity"/>
    <property type="evidence" value="ECO:0007669"/>
    <property type="project" value="InterPro"/>
</dbReference>
<protein>
    <submittedName>
        <fullName evidence="6">Transcriptional regulator</fullName>
    </submittedName>
</protein>
<evidence type="ECO:0000259" key="5">
    <source>
        <dbReference type="PROSITE" id="PS50931"/>
    </source>
</evidence>
<organism evidence="6 7">
    <name type="scientific">Deinococcus hopiensis KR-140</name>
    <dbReference type="NCBI Taxonomy" id="695939"/>
    <lineage>
        <taxon>Bacteria</taxon>
        <taxon>Thermotogati</taxon>
        <taxon>Deinococcota</taxon>
        <taxon>Deinococci</taxon>
        <taxon>Deinococcales</taxon>
        <taxon>Deinococcaceae</taxon>
        <taxon>Deinococcus</taxon>
    </lineage>
</organism>
<evidence type="ECO:0000256" key="2">
    <source>
        <dbReference type="ARBA" id="ARBA00023015"/>
    </source>
</evidence>
<dbReference type="PRINTS" id="PR00039">
    <property type="entry name" value="HTHLYSR"/>
</dbReference>
<dbReference type="STRING" id="695939.SAMN00790413_03559"/>
<dbReference type="AlphaFoldDB" id="A0A1W1UXM8"/>
<reference evidence="6 7" key="1">
    <citation type="submission" date="2017-04" db="EMBL/GenBank/DDBJ databases">
        <authorList>
            <person name="Afonso C.L."/>
            <person name="Miller P.J."/>
            <person name="Scott M.A."/>
            <person name="Spackman E."/>
            <person name="Goraichik I."/>
            <person name="Dimitrov K.M."/>
            <person name="Suarez D.L."/>
            <person name="Swayne D.E."/>
        </authorList>
    </citation>
    <scope>NUCLEOTIDE SEQUENCE [LARGE SCALE GENOMIC DNA]</scope>
    <source>
        <strain evidence="6 7">KR-140</strain>
    </source>
</reference>
<dbReference type="InterPro" id="IPR036388">
    <property type="entry name" value="WH-like_DNA-bd_sf"/>
</dbReference>
<dbReference type="SUPFAM" id="SSF53850">
    <property type="entry name" value="Periplasmic binding protein-like II"/>
    <property type="match status" value="1"/>
</dbReference>
<dbReference type="InterPro" id="IPR036390">
    <property type="entry name" value="WH_DNA-bd_sf"/>
</dbReference>
<dbReference type="PANTHER" id="PTHR30346:SF28">
    <property type="entry name" value="HTH-TYPE TRANSCRIPTIONAL REGULATOR CYNR"/>
    <property type="match status" value="1"/>
</dbReference>